<feature type="non-terminal residue" evidence="2">
    <location>
        <position position="1"/>
    </location>
</feature>
<dbReference type="Proteomes" id="UP001189429">
    <property type="component" value="Unassembled WGS sequence"/>
</dbReference>
<feature type="region of interest" description="Disordered" evidence="1">
    <location>
        <begin position="116"/>
        <end position="165"/>
    </location>
</feature>
<feature type="non-terminal residue" evidence="2">
    <location>
        <position position="177"/>
    </location>
</feature>
<comment type="caution">
    <text evidence="2">The sequence shown here is derived from an EMBL/GenBank/DDBJ whole genome shotgun (WGS) entry which is preliminary data.</text>
</comment>
<evidence type="ECO:0000313" key="2">
    <source>
        <dbReference type="EMBL" id="CAK0880821.1"/>
    </source>
</evidence>
<evidence type="ECO:0000313" key="3">
    <source>
        <dbReference type="Proteomes" id="UP001189429"/>
    </source>
</evidence>
<name>A0ABN9W400_9DINO</name>
<sequence>VLGDSPKEASLRVARETLISETHAIKEKIVRGKPFAGQLHHYTERERLDAAIADTEKVFAGLDADIQELEGSLQAMVPALDLSAEALGDILKGLGADAALSGSVTSCFASLRELANKNQQQRDEARDDGTQPPAEARGSAAGPSMPTPERQAEAQARAVPMDTDDIEELRSFLQASI</sequence>
<protein>
    <recommendedName>
        <fullName evidence="4">Protein phosphatase CheZ</fullName>
    </recommendedName>
</protein>
<feature type="compositionally biased region" description="Basic and acidic residues" evidence="1">
    <location>
        <begin position="120"/>
        <end position="129"/>
    </location>
</feature>
<proteinExistence type="predicted"/>
<gene>
    <name evidence="2" type="ORF">PCOR1329_LOCUS63847</name>
</gene>
<accession>A0ABN9W400</accession>
<keyword evidence="3" id="KW-1185">Reference proteome</keyword>
<reference evidence="2" key="1">
    <citation type="submission" date="2023-10" db="EMBL/GenBank/DDBJ databases">
        <authorList>
            <person name="Chen Y."/>
            <person name="Shah S."/>
            <person name="Dougan E. K."/>
            <person name="Thang M."/>
            <person name="Chan C."/>
        </authorList>
    </citation>
    <scope>NUCLEOTIDE SEQUENCE [LARGE SCALE GENOMIC DNA]</scope>
</reference>
<evidence type="ECO:0008006" key="4">
    <source>
        <dbReference type="Google" id="ProtNLM"/>
    </source>
</evidence>
<organism evidence="2 3">
    <name type="scientific">Prorocentrum cordatum</name>
    <dbReference type="NCBI Taxonomy" id="2364126"/>
    <lineage>
        <taxon>Eukaryota</taxon>
        <taxon>Sar</taxon>
        <taxon>Alveolata</taxon>
        <taxon>Dinophyceae</taxon>
        <taxon>Prorocentrales</taxon>
        <taxon>Prorocentraceae</taxon>
        <taxon>Prorocentrum</taxon>
    </lineage>
</organism>
<evidence type="ECO:0000256" key="1">
    <source>
        <dbReference type="SAM" id="MobiDB-lite"/>
    </source>
</evidence>
<dbReference type="EMBL" id="CAUYUJ010018120">
    <property type="protein sequence ID" value="CAK0880821.1"/>
    <property type="molecule type" value="Genomic_DNA"/>
</dbReference>